<name>A0ABS9BTJ7_9BACT</name>
<dbReference type="EMBL" id="JAKEVZ010000003">
    <property type="protein sequence ID" value="MCF1750471.1"/>
    <property type="molecule type" value="Genomic_DNA"/>
</dbReference>
<proteinExistence type="predicted"/>
<dbReference type="InterPro" id="IPR011989">
    <property type="entry name" value="ARM-like"/>
</dbReference>
<keyword evidence="2" id="KW-1185">Reference proteome</keyword>
<reference evidence="1 2" key="1">
    <citation type="submission" date="2022-01" db="EMBL/GenBank/DDBJ databases">
        <title>Mariniradius saccharolyticus sp. nov., isolated from sediment of a river.</title>
        <authorList>
            <person name="Liu H."/>
        </authorList>
    </citation>
    <scope>NUCLEOTIDE SEQUENCE [LARGE SCALE GENOMIC DNA]</scope>
    <source>
        <strain evidence="1 2">RY-2</strain>
    </source>
</reference>
<evidence type="ECO:0008006" key="3">
    <source>
        <dbReference type="Google" id="ProtNLM"/>
    </source>
</evidence>
<comment type="caution">
    <text evidence="1">The sequence shown here is derived from an EMBL/GenBank/DDBJ whole genome shotgun (WGS) entry which is preliminary data.</text>
</comment>
<evidence type="ECO:0000313" key="1">
    <source>
        <dbReference type="EMBL" id="MCF1750471.1"/>
    </source>
</evidence>
<dbReference type="Proteomes" id="UP001201449">
    <property type="component" value="Unassembled WGS sequence"/>
</dbReference>
<dbReference type="Gene3D" id="1.25.10.10">
    <property type="entry name" value="Leucine-rich Repeat Variant"/>
    <property type="match status" value="1"/>
</dbReference>
<sequence length="134" mass="15638">MINSADEFVQLRQSEDINEQRRASNDSADIGVWHEIIQRFPDFKLWVVHNKTIPIEILTLLAKDKDPKIRIEVARKRKISDEIFSFLSEDEDENIRYSLMCNSKLSLDKKQTIKVDDSTWLTAKLEEMIKNAGS</sequence>
<gene>
    <name evidence="1" type="ORF">L0U89_05250</name>
</gene>
<evidence type="ECO:0000313" key="2">
    <source>
        <dbReference type="Proteomes" id="UP001201449"/>
    </source>
</evidence>
<protein>
    <recommendedName>
        <fullName evidence="3">Leucine rich repeat variant</fullName>
    </recommendedName>
</protein>
<organism evidence="1 2">
    <name type="scientific">Mariniradius sediminis</name>
    <dbReference type="NCBI Taxonomy" id="2909237"/>
    <lineage>
        <taxon>Bacteria</taxon>
        <taxon>Pseudomonadati</taxon>
        <taxon>Bacteroidota</taxon>
        <taxon>Cytophagia</taxon>
        <taxon>Cytophagales</taxon>
        <taxon>Cyclobacteriaceae</taxon>
        <taxon>Mariniradius</taxon>
    </lineage>
</organism>
<dbReference type="RefSeq" id="WP_234860569.1">
    <property type="nucleotide sequence ID" value="NZ_JAKEVZ010000003.1"/>
</dbReference>
<accession>A0ABS9BTJ7</accession>